<dbReference type="Proteomes" id="UP000886653">
    <property type="component" value="Unassembled WGS sequence"/>
</dbReference>
<protein>
    <submittedName>
        <fullName evidence="1">Uncharacterized protein</fullName>
    </submittedName>
</protein>
<comment type="caution">
    <text evidence="1">The sequence shown here is derived from an EMBL/GenBank/DDBJ whole genome shotgun (WGS) entry which is preliminary data.</text>
</comment>
<evidence type="ECO:0000313" key="2">
    <source>
        <dbReference type="Proteomes" id="UP000886653"/>
    </source>
</evidence>
<dbReference type="AlphaFoldDB" id="A0A9P6NY13"/>
<organism evidence="1 2">
    <name type="scientific">Cronartium quercuum f. sp. fusiforme G11</name>
    <dbReference type="NCBI Taxonomy" id="708437"/>
    <lineage>
        <taxon>Eukaryota</taxon>
        <taxon>Fungi</taxon>
        <taxon>Dikarya</taxon>
        <taxon>Basidiomycota</taxon>
        <taxon>Pucciniomycotina</taxon>
        <taxon>Pucciniomycetes</taxon>
        <taxon>Pucciniales</taxon>
        <taxon>Coleosporiaceae</taxon>
        <taxon>Cronartium</taxon>
    </lineage>
</organism>
<accession>A0A9P6NY13</accession>
<evidence type="ECO:0000313" key="1">
    <source>
        <dbReference type="EMBL" id="KAG0152418.1"/>
    </source>
</evidence>
<dbReference type="OrthoDB" id="2504536at2759"/>
<sequence>MMKILTTENIFRWVINATLCLTVCARLGRILSLAHMARLNVPFRPYVTHDPSVAKTRVLKANGVLKGSRYEDPTYKLLFDHLHTSPKVTQLEFYKNRKVIETLKRDGGLDLAEEGIIQTMERSGMKIPANAFKLQLWGSYVKVNWEQLSKLELDRLIARIDQKIDTDTKGARIIADKYSRAISEGRYGVIMDNEADDLLYLLMNFEDNIIPRFIVCYGGFIELRYQSVLAFVEAACDHYEIPREKRPQVYRGFPHLYQNHGHRHPYDYEEGSGYIDVEKRAQYIKISQALEVALQNGANKTWKPDVWKHDTFVPGLNALRNMIDEEGYSAIAVLTCPAALTYLIKEDPTRTRRFGVTMASPYSYAMTQDGVLYTEAYNARRQISLMNELMRSGVDLIGVGGGTARTLGLRTLHDSKLGSNGAKLYPETGLEHLEEVITHESPFKIFRIIANAGHNVSVGKWRDWDERFTELWEFLEIEQPGRINLKEMREKPQFVIDLLEEEAEKAKKTKTEESKKKDEVPEAGKWELDRLMNTLRMWYLLGDQVRWQAPSADLHATITTQPYVKGILGAVRYASETRPVELDKEGQPIKKVKLDKLVNSDESNHYSISDMDFQLIKNRVQEILNKYYDKTKGLPSSTQKSILKSNL</sequence>
<proteinExistence type="predicted"/>
<reference evidence="1" key="1">
    <citation type="submission" date="2013-11" db="EMBL/GenBank/DDBJ databases">
        <title>Genome sequence of the fusiform rust pathogen reveals effectors for host alternation and coevolution with pine.</title>
        <authorList>
            <consortium name="DOE Joint Genome Institute"/>
            <person name="Smith K."/>
            <person name="Pendleton A."/>
            <person name="Kubisiak T."/>
            <person name="Anderson C."/>
            <person name="Salamov A."/>
            <person name="Aerts A."/>
            <person name="Riley R."/>
            <person name="Clum A."/>
            <person name="Lindquist E."/>
            <person name="Ence D."/>
            <person name="Campbell M."/>
            <person name="Kronenberg Z."/>
            <person name="Feau N."/>
            <person name="Dhillon B."/>
            <person name="Hamelin R."/>
            <person name="Burleigh J."/>
            <person name="Smith J."/>
            <person name="Yandell M."/>
            <person name="Nelson C."/>
            <person name="Grigoriev I."/>
            <person name="Davis J."/>
        </authorList>
    </citation>
    <scope>NUCLEOTIDE SEQUENCE</scope>
    <source>
        <strain evidence="1">G11</strain>
    </source>
</reference>
<keyword evidence="2" id="KW-1185">Reference proteome</keyword>
<name>A0A9P6NY13_9BASI</name>
<gene>
    <name evidence="1" type="ORF">CROQUDRAFT_719238</name>
</gene>
<dbReference type="EMBL" id="MU167208">
    <property type="protein sequence ID" value="KAG0152418.1"/>
    <property type="molecule type" value="Genomic_DNA"/>
</dbReference>